<keyword evidence="2" id="KW-1185">Reference proteome</keyword>
<dbReference type="RefSeq" id="XP_040773811.1">
    <property type="nucleotide sequence ID" value="XM_040925579.1"/>
</dbReference>
<dbReference type="AlphaFoldDB" id="A0A9P4XWX0"/>
<dbReference type="Proteomes" id="UP000803844">
    <property type="component" value="Unassembled WGS sequence"/>
</dbReference>
<name>A0A9P4XWX0_CRYP1</name>
<reference evidence="1" key="1">
    <citation type="journal article" date="2020" name="Phytopathology">
        <title>Genome sequence of the chestnut blight fungus Cryphonectria parasitica EP155: A fundamental resource for an archetypical invasive plant pathogen.</title>
        <authorList>
            <person name="Crouch J.A."/>
            <person name="Dawe A."/>
            <person name="Aerts A."/>
            <person name="Barry K."/>
            <person name="Churchill A.C.L."/>
            <person name="Grimwood J."/>
            <person name="Hillman B."/>
            <person name="Milgroom M.G."/>
            <person name="Pangilinan J."/>
            <person name="Smith M."/>
            <person name="Salamov A."/>
            <person name="Schmutz J."/>
            <person name="Yadav J."/>
            <person name="Grigoriev I.V."/>
            <person name="Nuss D."/>
        </authorList>
    </citation>
    <scope>NUCLEOTIDE SEQUENCE</scope>
    <source>
        <strain evidence="1">EP155</strain>
    </source>
</reference>
<proteinExistence type="predicted"/>
<dbReference type="EMBL" id="MU032350">
    <property type="protein sequence ID" value="KAF3762832.1"/>
    <property type="molecule type" value="Genomic_DNA"/>
</dbReference>
<dbReference type="OrthoDB" id="5410844at2759"/>
<protein>
    <submittedName>
        <fullName evidence="1">Uncharacterized protein</fullName>
    </submittedName>
</protein>
<sequence>MDGLQAIFGRYSPELELLFRIAIFTPFIPKSMKHLKPKTNKAKNFPYIPMLVHLVTGPLQFIRYYAKYVTTRTYPLPDEVDFVLMSLFLLSSALLQISRSKANSTIIKTTFQTTVIQQGVPFFLGYHWNDANLFRLSVQLLNWFSWFRITHRVLPRVVPHRFKGLGKYVVCYEATLVLSSCVAMWEVGYPGGVGAFLGILTVLLSLERTLTRNIASMQERHMLRRLLVNLGLVDFEILRPHKSE</sequence>
<evidence type="ECO:0000313" key="1">
    <source>
        <dbReference type="EMBL" id="KAF3762832.1"/>
    </source>
</evidence>
<gene>
    <name evidence="1" type="ORF">M406DRAFT_72819</name>
</gene>
<evidence type="ECO:0000313" key="2">
    <source>
        <dbReference type="Proteomes" id="UP000803844"/>
    </source>
</evidence>
<dbReference type="GeneID" id="63842708"/>
<comment type="caution">
    <text evidence="1">The sequence shown here is derived from an EMBL/GenBank/DDBJ whole genome shotgun (WGS) entry which is preliminary data.</text>
</comment>
<organism evidence="1 2">
    <name type="scientific">Cryphonectria parasitica (strain ATCC 38755 / EP155)</name>
    <dbReference type="NCBI Taxonomy" id="660469"/>
    <lineage>
        <taxon>Eukaryota</taxon>
        <taxon>Fungi</taxon>
        <taxon>Dikarya</taxon>
        <taxon>Ascomycota</taxon>
        <taxon>Pezizomycotina</taxon>
        <taxon>Sordariomycetes</taxon>
        <taxon>Sordariomycetidae</taxon>
        <taxon>Diaporthales</taxon>
        <taxon>Cryphonectriaceae</taxon>
        <taxon>Cryphonectria-Endothia species complex</taxon>
        <taxon>Cryphonectria</taxon>
    </lineage>
</organism>
<accession>A0A9P4XWX0</accession>